<evidence type="ECO:0000313" key="3">
    <source>
        <dbReference type="EMBL" id="MDJ1370278.1"/>
    </source>
</evidence>
<dbReference type="InterPro" id="IPR050336">
    <property type="entry name" value="Chromosome_partition/occlusion"/>
</dbReference>
<dbReference type="Pfam" id="PF02195">
    <property type="entry name" value="ParB_N"/>
    <property type="match status" value="1"/>
</dbReference>
<reference evidence="3" key="1">
    <citation type="submission" date="2018-03" db="EMBL/GenBank/DDBJ databases">
        <authorList>
            <person name="Nunes O.C."/>
            <person name="Lopes A.R."/>
            <person name="Froufe H."/>
            <person name="Munoz-Merida A."/>
            <person name="Barroso C."/>
            <person name="Egas C."/>
        </authorList>
    </citation>
    <scope>NUCLEOTIDE SEQUENCE</scope>
    <source>
        <strain evidence="3">ON4</strain>
    </source>
</reference>
<feature type="region of interest" description="Disordered" evidence="1">
    <location>
        <begin position="1"/>
        <end position="85"/>
    </location>
</feature>
<protein>
    <recommendedName>
        <fullName evidence="2">ParB-like N-terminal domain-containing protein</fullName>
    </recommendedName>
</protein>
<dbReference type="InterPro" id="IPR036086">
    <property type="entry name" value="ParB/Sulfiredoxin_sf"/>
</dbReference>
<feature type="compositionally biased region" description="Low complexity" evidence="1">
    <location>
        <begin position="1"/>
        <end position="11"/>
    </location>
</feature>
<comment type="caution">
    <text evidence="3">The sequence shown here is derived from an EMBL/GenBank/DDBJ whole genome shotgun (WGS) entry which is preliminary data.</text>
</comment>
<dbReference type="PANTHER" id="PTHR33375:SF1">
    <property type="entry name" value="CHROMOSOME-PARTITIONING PROTEIN PARB-RELATED"/>
    <property type="match status" value="1"/>
</dbReference>
<dbReference type="Proteomes" id="UP001170379">
    <property type="component" value="Unassembled WGS sequence"/>
</dbReference>
<accession>A0ABT7C509</accession>
<feature type="region of interest" description="Disordered" evidence="1">
    <location>
        <begin position="210"/>
        <end position="236"/>
    </location>
</feature>
<dbReference type="InterPro" id="IPR003115">
    <property type="entry name" value="ParB_N"/>
</dbReference>
<dbReference type="EMBL" id="PXVD01000003">
    <property type="protein sequence ID" value="MDJ1370278.1"/>
    <property type="molecule type" value="Genomic_DNA"/>
</dbReference>
<gene>
    <name evidence="3" type="ORF">C7K25_02630</name>
</gene>
<feature type="domain" description="ParB-like N-terminal" evidence="2">
    <location>
        <begin position="92"/>
        <end position="177"/>
    </location>
</feature>
<evidence type="ECO:0000256" key="1">
    <source>
        <dbReference type="SAM" id="MobiDB-lite"/>
    </source>
</evidence>
<organism evidence="3 4">
    <name type="scientific">Gulosibacter molinativorax</name>
    <dbReference type="NCBI Taxonomy" id="256821"/>
    <lineage>
        <taxon>Bacteria</taxon>
        <taxon>Bacillati</taxon>
        <taxon>Actinomycetota</taxon>
        <taxon>Actinomycetes</taxon>
        <taxon>Micrococcales</taxon>
        <taxon>Microbacteriaceae</taxon>
        <taxon>Gulosibacter</taxon>
    </lineage>
</organism>
<sequence length="431" mass="47379">MRAASRTPARSSAKRRTCPPDSGSPLRAGQDSSASSWEERRSPGGPPAKESSSGSSTTTLSTPSSRTMTSSSRSPSPPPDQGVEMGENYFETARDINDLVLGHRIRSDYGDLRALTESIRLIGFVQPITITPTGAVVSGGRRLQAARALGLRTVDVWVRTDITSELELLLAEQQENENRKPYTRIEQARFFDQLRRIFAEDAALRQQATRFGAPPGAPDSGAPAPSATGRRTHASERAALVVTGRRSDYTLGHIVELLQLQADPDQSERVRRAVEEAISRIDPYGPVEPNYLRVKTVQDTERLQLIAGDDSLPAPARDLAHRELQALPVTGKPSQVREAARQALRRVTAAEQSPPGEPTRVVDGRRQAAIRIYSPRALTGMVAELDSWWLHYDPSEVARTLTDEQWEQLTDWVQHTVGFLEEATRLRSAAA</sequence>
<feature type="compositionally biased region" description="Low complexity" evidence="1">
    <location>
        <begin position="212"/>
        <end position="227"/>
    </location>
</feature>
<evidence type="ECO:0000259" key="2">
    <source>
        <dbReference type="SMART" id="SM00470"/>
    </source>
</evidence>
<evidence type="ECO:0000313" key="4">
    <source>
        <dbReference type="Proteomes" id="UP001170379"/>
    </source>
</evidence>
<keyword evidence="4" id="KW-1185">Reference proteome</keyword>
<feature type="compositionally biased region" description="Low complexity" evidence="1">
    <location>
        <begin position="47"/>
        <end position="74"/>
    </location>
</feature>
<reference evidence="3" key="2">
    <citation type="journal article" date="2022" name="Sci. Rep.">
        <title>In silico prediction of the enzymes involved in the degradation of the herbicide molinate by Gulosibacter molinativorax ON4T.</title>
        <authorList>
            <person name="Lopes A.R."/>
            <person name="Bunin E."/>
            <person name="Viana A.T."/>
            <person name="Froufe H."/>
            <person name="Munoz-Merida A."/>
            <person name="Pinho D."/>
            <person name="Figueiredo J."/>
            <person name="Barroso C."/>
            <person name="Vaz-Moreira I."/>
            <person name="Bellanger X."/>
            <person name="Egas C."/>
            <person name="Nunes O.C."/>
        </authorList>
    </citation>
    <scope>NUCLEOTIDE SEQUENCE</scope>
    <source>
        <strain evidence="3">ON4</strain>
    </source>
</reference>
<name>A0ABT7C509_9MICO</name>
<dbReference type="SMART" id="SM00470">
    <property type="entry name" value="ParB"/>
    <property type="match status" value="1"/>
</dbReference>
<dbReference type="PANTHER" id="PTHR33375">
    <property type="entry name" value="CHROMOSOME-PARTITIONING PROTEIN PARB-RELATED"/>
    <property type="match status" value="1"/>
</dbReference>
<dbReference type="SUPFAM" id="SSF110849">
    <property type="entry name" value="ParB/Sulfiredoxin"/>
    <property type="match status" value="1"/>
</dbReference>
<dbReference type="Gene3D" id="3.90.1530.30">
    <property type="match status" value="1"/>
</dbReference>
<proteinExistence type="predicted"/>